<dbReference type="RefSeq" id="WP_090160683.1">
    <property type="nucleotide sequence ID" value="NZ_FMWK01000001.1"/>
</dbReference>
<evidence type="ECO:0000259" key="2">
    <source>
        <dbReference type="PROSITE" id="PS51781"/>
    </source>
</evidence>
<name>A0A1G5RSH5_PSEXY</name>
<dbReference type="InterPro" id="IPR003646">
    <property type="entry name" value="SH3-like_bac-type"/>
</dbReference>
<protein>
    <submittedName>
        <fullName evidence="3">Lysophospholipase L1</fullName>
    </submittedName>
</protein>
<dbReference type="Gene3D" id="3.40.50.1110">
    <property type="entry name" value="SGNH hydrolase"/>
    <property type="match status" value="1"/>
</dbReference>
<feature type="coiled-coil region" evidence="1">
    <location>
        <begin position="28"/>
        <end position="68"/>
    </location>
</feature>
<evidence type="ECO:0000313" key="4">
    <source>
        <dbReference type="Proteomes" id="UP000199428"/>
    </source>
</evidence>
<proteinExistence type="predicted"/>
<dbReference type="SMART" id="SM00287">
    <property type="entry name" value="SH3b"/>
    <property type="match status" value="1"/>
</dbReference>
<accession>A0A1G5RSH5</accession>
<reference evidence="3 4" key="1">
    <citation type="submission" date="2016-10" db="EMBL/GenBank/DDBJ databases">
        <authorList>
            <person name="de Groot N.N."/>
        </authorList>
    </citation>
    <scope>NUCLEOTIDE SEQUENCE [LARGE SCALE GENOMIC DNA]</scope>
    <source>
        <strain evidence="3 4">DSM 10317</strain>
    </source>
</reference>
<dbReference type="PROSITE" id="PS51781">
    <property type="entry name" value="SH3B"/>
    <property type="match status" value="1"/>
</dbReference>
<dbReference type="InterPro" id="IPR036514">
    <property type="entry name" value="SGNH_hydro_sf"/>
</dbReference>
<evidence type="ECO:0000313" key="3">
    <source>
        <dbReference type="EMBL" id="SCZ76401.1"/>
    </source>
</evidence>
<dbReference type="EMBL" id="FMWK01000001">
    <property type="protein sequence ID" value="SCZ76401.1"/>
    <property type="molecule type" value="Genomic_DNA"/>
</dbReference>
<dbReference type="Proteomes" id="UP000199428">
    <property type="component" value="Unassembled WGS sequence"/>
</dbReference>
<feature type="domain" description="SH3b" evidence="2">
    <location>
        <begin position="79"/>
        <end position="144"/>
    </location>
</feature>
<organism evidence="3 4">
    <name type="scientific">Pseudobutyrivibrio xylanivorans</name>
    <dbReference type="NCBI Taxonomy" id="185007"/>
    <lineage>
        <taxon>Bacteria</taxon>
        <taxon>Bacillati</taxon>
        <taxon>Bacillota</taxon>
        <taxon>Clostridia</taxon>
        <taxon>Lachnospirales</taxon>
        <taxon>Lachnospiraceae</taxon>
        <taxon>Pseudobutyrivibrio</taxon>
    </lineage>
</organism>
<dbReference type="Gene3D" id="2.30.30.40">
    <property type="entry name" value="SH3 Domains"/>
    <property type="match status" value="1"/>
</dbReference>
<dbReference type="SUPFAM" id="SSF52266">
    <property type="entry name" value="SGNH hydrolase"/>
    <property type="match status" value="1"/>
</dbReference>
<gene>
    <name evidence="3" type="ORF">SAMN02910350_00234</name>
</gene>
<dbReference type="AlphaFoldDB" id="A0A1G5RSH5"/>
<dbReference type="CDD" id="cd00229">
    <property type="entry name" value="SGNH_hydrolase"/>
    <property type="match status" value="1"/>
</dbReference>
<evidence type="ECO:0000256" key="1">
    <source>
        <dbReference type="SAM" id="Coils"/>
    </source>
</evidence>
<keyword evidence="1" id="KW-0175">Coiled coil</keyword>
<sequence>MKKKIVITLWISLFALIIALGFLTVQKNKQEAEERARIEKEQEELRIAEEEAAQAAKLKAEKKESKDSSEKKDKYTFSKMEATYYAQSKATVRQEPYDTAEIIGTLSLDSRVSIVGKCKQTDYYKIKINGDYGYVAFEDVSKEYLPIPLPISGSKSVPSATKDILFIGNSITLYPATKDWWGSGWGCGATAPENDYVHLTVAAKGYSSFDYMSLRSWEFSSTRNYELDDLDPYITKYQYGTIVIELGENVKGHESHFKEDLTDMITYIKTYNPNARIVMLDNFWAYKSIISTKKEVASANGITYVSLSDIQGVQDYMLQAGDQYTTPDGTVYTIGSFLAGHPNDAGFAAIAQHLIGAL</sequence>